<evidence type="ECO:0000256" key="1">
    <source>
        <dbReference type="ARBA" id="ARBA00010169"/>
    </source>
</evidence>
<comment type="caution">
    <text evidence="3">The sequence shown here is derived from an EMBL/GenBank/DDBJ whole genome shotgun (WGS) entry which is preliminary data.</text>
</comment>
<dbReference type="Pfam" id="PF03091">
    <property type="entry name" value="CutA1"/>
    <property type="match status" value="1"/>
</dbReference>
<dbReference type="SUPFAM" id="SSF54913">
    <property type="entry name" value="GlnB-like"/>
    <property type="match status" value="1"/>
</dbReference>
<dbReference type="EMBL" id="QEFP01000008">
    <property type="protein sequence ID" value="PVU68532.1"/>
    <property type="molecule type" value="Genomic_DNA"/>
</dbReference>
<dbReference type="PANTHER" id="PTHR23419">
    <property type="entry name" value="DIVALENT CATION TOLERANCE CUTA-RELATED"/>
    <property type="match status" value="1"/>
</dbReference>
<comment type="similarity">
    <text evidence="1">Belongs to the CutA family.</text>
</comment>
<dbReference type="RefSeq" id="WP_228615496.1">
    <property type="nucleotide sequence ID" value="NZ_QEFP02000019.1"/>
</dbReference>
<dbReference type="AlphaFoldDB" id="A0A2T9WL40"/>
<reference evidence="3" key="2">
    <citation type="submission" date="2017-05" db="EMBL/GenBank/DDBJ databases">
        <authorList>
            <person name="Song R."/>
            <person name="Chenine A.L."/>
            <person name="Ruprecht R.M."/>
        </authorList>
    </citation>
    <scope>NUCLEOTIDE SEQUENCE</scope>
    <source>
        <strain evidence="3">SCGC AB-777_F03</strain>
    </source>
</reference>
<dbReference type="GO" id="GO:0005507">
    <property type="term" value="F:copper ion binding"/>
    <property type="evidence" value="ECO:0007669"/>
    <property type="project" value="TreeGrafter"/>
</dbReference>
<dbReference type="InterPro" id="IPR004323">
    <property type="entry name" value="Ion_tolerance_CutA"/>
</dbReference>
<dbReference type="EMBL" id="QEFP02000019">
    <property type="protein sequence ID" value="MCC5447272.1"/>
    <property type="molecule type" value="Genomic_DNA"/>
</dbReference>
<reference evidence="3" key="1">
    <citation type="journal article" date="2015" name="Appl. Environ. Microbiol.">
        <title>Nanoarchaeota, Their Sulfolobales Host, and Nanoarchaeota Virus Distribution across Yellowstone National Park Hot Springs.</title>
        <authorList>
            <person name="Munson-McGee J.H."/>
            <person name="Field E.K."/>
            <person name="Bateson M."/>
            <person name="Rooney C."/>
            <person name="Stepanauskas R."/>
            <person name="Young M.J."/>
        </authorList>
    </citation>
    <scope>NUCLEOTIDE SEQUENCE [LARGE SCALE GENOMIC DNA]</scope>
    <source>
        <strain evidence="3">SCGC AB-777_F03</strain>
    </source>
</reference>
<organism evidence="3">
    <name type="scientific">Nanobsidianus stetteri</name>
    <dbReference type="NCBI Taxonomy" id="1294122"/>
    <lineage>
        <taxon>Archaea</taxon>
        <taxon>Nanobdellota</taxon>
        <taxon>Candidatus Nanoarchaeia</taxon>
        <taxon>Nanoarchaeales</taxon>
        <taxon>Nanopusillaceae</taxon>
        <taxon>Candidatus Nanobsidianus</taxon>
    </lineage>
</organism>
<gene>
    <name evidence="2" type="primary">cutA</name>
    <name evidence="2" type="ORF">DDW03_002555</name>
    <name evidence="3" type="ORF">DDW03_01945</name>
</gene>
<dbReference type="Proteomes" id="UP000245509">
    <property type="component" value="Unassembled WGS sequence"/>
</dbReference>
<proteinExistence type="inferred from homology"/>
<reference evidence="2" key="3">
    <citation type="submission" date="2017-05" db="EMBL/GenBank/DDBJ databases">
        <authorList>
            <person name="Munson-Mcgee J.H."/>
        </authorList>
    </citation>
    <scope>NUCLEOTIDE SEQUENCE</scope>
    <source>
        <strain evidence="2">SCGC AB-777_F03</strain>
    </source>
</reference>
<dbReference type="InterPro" id="IPR011322">
    <property type="entry name" value="N-reg_PII-like_a/b"/>
</dbReference>
<evidence type="ECO:0000313" key="2">
    <source>
        <dbReference type="EMBL" id="MCC5447272.1"/>
    </source>
</evidence>
<protein>
    <submittedName>
        <fullName evidence="2">Divalent cation tolerance protein CutA</fullName>
    </submittedName>
</protein>
<evidence type="ECO:0000313" key="3">
    <source>
        <dbReference type="EMBL" id="PVU68532.1"/>
    </source>
</evidence>
<accession>A0A2T9WL40</accession>
<reference evidence="2" key="4">
    <citation type="submission" date="2021-11" db="EMBL/GenBank/DDBJ databases">
        <authorList>
            <person name="Munson-Mcgee J."/>
            <person name="Field E."/>
            <person name="Bateson M."/>
            <person name="Rooney C."/>
            <person name="Stepanauskas R."/>
            <person name="Young M."/>
        </authorList>
    </citation>
    <scope>NUCLEOTIDE SEQUENCE</scope>
    <source>
        <strain evidence="2">SCGC AB-777_F03</strain>
    </source>
</reference>
<dbReference type="Gene3D" id="3.30.70.120">
    <property type="match status" value="1"/>
</dbReference>
<name>A0A2T9WL40_NANST</name>
<sequence length="107" mass="12708">MIVIYLSVKNGDGINISRRILERKYAISIDIKKVETLYLEKDNIKEEDRELLIIKTREELFDKIEELIKEIYKNNIIEMYSINVDDANKDFLDLLEKETSIKKIKNA</sequence>
<dbReference type="GO" id="GO:0010038">
    <property type="term" value="P:response to metal ion"/>
    <property type="evidence" value="ECO:0007669"/>
    <property type="project" value="InterPro"/>
</dbReference>
<dbReference type="InterPro" id="IPR015867">
    <property type="entry name" value="N-reg_PII/ATP_PRibTrfase_C"/>
</dbReference>
<dbReference type="PANTHER" id="PTHR23419:SF8">
    <property type="entry name" value="FI09726P"/>
    <property type="match status" value="1"/>
</dbReference>